<name>A0A645ATB3_9ZZZZ</name>
<protein>
    <submittedName>
        <fullName evidence="1">Uncharacterized protein</fullName>
    </submittedName>
</protein>
<reference evidence="1" key="1">
    <citation type="submission" date="2019-08" db="EMBL/GenBank/DDBJ databases">
        <authorList>
            <person name="Kucharzyk K."/>
            <person name="Murdoch R.W."/>
            <person name="Higgins S."/>
            <person name="Loffler F."/>
        </authorList>
    </citation>
    <scope>NUCLEOTIDE SEQUENCE</scope>
</reference>
<organism evidence="1">
    <name type="scientific">bioreactor metagenome</name>
    <dbReference type="NCBI Taxonomy" id="1076179"/>
    <lineage>
        <taxon>unclassified sequences</taxon>
        <taxon>metagenomes</taxon>
        <taxon>ecological metagenomes</taxon>
    </lineage>
</organism>
<dbReference type="EMBL" id="VSSQ01015699">
    <property type="protein sequence ID" value="MPM56319.1"/>
    <property type="molecule type" value="Genomic_DNA"/>
</dbReference>
<comment type="caution">
    <text evidence="1">The sequence shown here is derived from an EMBL/GenBank/DDBJ whole genome shotgun (WGS) entry which is preliminary data.</text>
</comment>
<proteinExistence type="predicted"/>
<gene>
    <name evidence="1" type="ORF">SDC9_103121</name>
</gene>
<accession>A0A645ATB3</accession>
<evidence type="ECO:0000313" key="1">
    <source>
        <dbReference type="EMBL" id="MPM56319.1"/>
    </source>
</evidence>
<dbReference type="AlphaFoldDB" id="A0A645ATB3"/>
<sequence>MGRRQNVSLAACCFYGAKLHIFWIDDTKLSYFVSANDAKLFFTTATTQNLNYLTKKTQVLNKQNR</sequence>